<dbReference type="Proteomes" id="UP000617340">
    <property type="component" value="Unassembled WGS sequence"/>
</dbReference>
<feature type="compositionally biased region" description="Pro residues" evidence="1">
    <location>
        <begin position="14"/>
        <end position="30"/>
    </location>
</feature>
<feature type="region of interest" description="Disordered" evidence="1">
    <location>
        <begin position="1"/>
        <end position="37"/>
    </location>
</feature>
<dbReference type="AlphaFoldDB" id="A0A834KGZ5"/>
<sequence>MSIEVRQQSVQIDKPPPTPHPPSSSPPSPPLVTRNEPDSLSSTITVLLVNPSFEEEGRKDYAIERKEKEKEVIEVLVVVIVVIVVVIVVVEAFSQRGETERQTDELRSSHV</sequence>
<evidence type="ECO:0000313" key="4">
    <source>
        <dbReference type="Proteomes" id="UP000617340"/>
    </source>
</evidence>
<feature type="transmembrane region" description="Helical" evidence="2">
    <location>
        <begin position="72"/>
        <end position="93"/>
    </location>
</feature>
<comment type="caution">
    <text evidence="3">The sequence shown here is derived from an EMBL/GenBank/DDBJ whole genome shotgun (WGS) entry which is preliminary data.</text>
</comment>
<protein>
    <submittedName>
        <fullName evidence="3">Uncharacterized protein</fullName>
    </submittedName>
</protein>
<keyword evidence="2" id="KW-1133">Transmembrane helix</keyword>
<dbReference type="EMBL" id="JACSDZ010000004">
    <property type="protein sequence ID" value="KAF7406387.1"/>
    <property type="molecule type" value="Genomic_DNA"/>
</dbReference>
<organism evidence="3 4">
    <name type="scientific">Vespula germanica</name>
    <name type="common">German yellow jacket</name>
    <name type="synonym">Paravespula germanica</name>
    <dbReference type="NCBI Taxonomy" id="30212"/>
    <lineage>
        <taxon>Eukaryota</taxon>
        <taxon>Metazoa</taxon>
        <taxon>Ecdysozoa</taxon>
        <taxon>Arthropoda</taxon>
        <taxon>Hexapoda</taxon>
        <taxon>Insecta</taxon>
        <taxon>Pterygota</taxon>
        <taxon>Neoptera</taxon>
        <taxon>Endopterygota</taxon>
        <taxon>Hymenoptera</taxon>
        <taxon>Apocrita</taxon>
        <taxon>Aculeata</taxon>
        <taxon>Vespoidea</taxon>
        <taxon>Vespidae</taxon>
        <taxon>Vespinae</taxon>
        <taxon>Vespula</taxon>
    </lineage>
</organism>
<proteinExistence type="predicted"/>
<keyword evidence="2" id="KW-0472">Membrane</keyword>
<gene>
    <name evidence="3" type="ORF">HZH68_005756</name>
</gene>
<evidence type="ECO:0000313" key="3">
    <source>
        <dbReference type="EMBL" id="KAF7406387.1"/>
    </source>
</evidence>
<reference evidence="3" key="1">
    <citation type="journal article" date="2020" name="G3 (Bethesda)">
        <title>High-Quality Assemblies for Three Invasive Social Wasps from the &lt;i&gt;Vespula&lt;/i&gt; Genus.</title>
        <authorList>
            <person name="Harrop T.W.R."/>
            <person name="Guhlin J."/>
            <person name="McLaughlin G.M."/>
            <person name="Permina E."/>
            <person name="Stockwell P."/>
            <person name="Gilligan J."/>
            <person name="Le Lec M.F."/>
            <person name="Gruber M.A.M."/>
            <person name="Quinn O."/>
            <person name="Lovegrove M."/>
            <person name="Duncan E.J."/>
            <person name="Remnant E.J."/>
            <person name="Van Eeckhoven J."/>
            <person name="Graham B."/>
            <person name="Knapp R.A."/>
            <person name="Langford K.W."/>
            <person name="Kronenberg Z."/>
            <person name="Press M.O."/>
            <person name="Eacker S.M."/>
            <person name="Wilson-Rankin E.E."/>
            <person name="Purcell J."/>
            <person name="Lester P.J."/>
            <person name="Dearden P.K."/>
        </authorList>
    </citation>
    <scope>NUCLEOTIDE SEQUENCE</scope>
    <source>
        <strain evidence="3">Linc-1</strain>
    </source>
</reference>
<name>A0A834KGZ5_VESGE</name>
<keyword evidence="2" id="KW-0812">Transmembrane</keyword>
<accession>A0A834KGZ5</accession>
<evidence type="ECO:0000256" key="1">
    <source>
        <dbReference type="SAM" id="MobiDB-lite"/>
    </source>
</evidence>
<keyword evidence="4" id="KW-1185">Reference proteome</keyword>
<evidence type="ECO:0000256" key="2">
    <source>
        <dbReference type="SAM" id="Phobius"/>
    </source>
</evidence>
<feature type="compositionally biased region" description="Polar residues" evidence="1">
    <location>
        <begin position="1"/>
        <end position="11"/>
    </location>
</feature>